<accession>A0A0J7KQT2</accession>
<proteinExistence type="predicted"/>
<dbReference type="EMBL" id="LBMM01004259">
    <property type="protein sequence ID" value="KMQ92651.1"/>
    <property type="molecule type" value="Genomic_DNA"/>
</dbReference>
<keyword evidence="2" id="KW-1185">Reference proteome</keyword>
<reference evidence="1 2" key="1">
    <citation type="submission" date="2015-04" db="EMBL/GenBank/DDBJ databases">
        <title>Lasius niger genome sequencing.</title>
        <authorList>
            <person name="Konorov E.A."/>
            <person name="Nikitin M.A."/>
            <person name="Kirill M.V."/>
            <person name="Chang P."/>
        </authorList>
    </citation>
    <scope>NUCLEOTIDE SEQUENCE [LARGE SCALE GENOMIC DNA]</scope>
    <source>
        <tissue evidence="1">Whole</tissue>
    </source>
</reference>
<name>A0A0J7KQT2_LASNI</name>
<organism evidence="1 2">
    <name type="scientific">Lasius niger</name>
    <name type="common">Black garden ant</name>
    <dbReference type="NCBI Taxonomy" id="67767"/>
    <lineage>
        <taxon>Eukaryota</taxon>
        <taxon>Metazoa</taxon>
        <taxon>Ecdysozoa</taxon>
        <taxon>Arthropoda</taxon>
        <taxon>Hexapoda</taxon>
        <taxon>Insecta</taxon>
        <taxon>Pterygota</taxon>
        <taxon>Neoptera</taxon>
        <taxon>Endopterygota</taxon>
        <taxon>Hymenoptera</taxon>
        <taxon>Apocrita</taxon>
        <taxon>Aculeata</taxon>
        <taxon>Formicoidea</taxon>
        <taxon>Formicidae</taxon>
        <taxon>Formicinae</taxon>
        <taxon>Lasius</taxon>
        <taxon>Lasius</taxon>
    </lineage>
</organism>
<gene>
    <name evidence="1" type="ORF">RF55_7330</name>
</gene>
<dbReference type="Proteomes" id="UP000036403">
    <property type="component" value="Unassembled WGS sequence"/>
</dbReference>
<evidence type="ECO:0000313" key="1">
    <source>
        <dbReference type="EMBL" id="KMQ92651.1"/>
    </source>
</evidence>
<evidence type="ECO:0000313" key="2">
    <source>
        <dbReference type="Proteomes" id="UP000036403"/>
    </source>
</evidence>
<comment type="caution">
    <text evidence="1">The sequence shown here is derived from an EMBL/GenBank/DDBJ whole genome shotgun (WGS) entry which is preliminary data.</text>
</comment>
<dbReference type="PaxDb" id="67767-A0A0J7KQT2"/>
<dbReference type="AlphaFoldDB" id="A0A0J7KQT2"/>
<protein>
    <submittedName>
        <fullName evidence="1">Respiratory burst oxidase-like protein</fullName>
    </submittedName>
</protein>
<sequence>MEREKVTVTRSLKYPSVEMVHAVEFTEDPEMVALRHVKMRRLLERRRSFEQHDVEGQQFVSTLAEACGVSE</sequence>